<feature type="transmembrane region" description="Helical" evidence="1">
    <location>
        <begin position="50"/>
        <end position="71"/>
    </location>
</feature>
<dbReference type="Proteomes" id="UP000284416">
    <property type="component" value="Unassembled WGS sequence"/>
</dbReference>
<reference evidence="2 3" key="1">
    <citation type="journal article" date="2017" name="Int. J. Syst. Evol. Microbiol.">
        <title>Bacillus notoginsengisoli sp. nov., a novel bacterium isolated from the rhizosphere of Panax notoginseng.</title>
        <authorList>
            <person name="Zhang M.Y."/>
            <person name="Cheng J."/>
            <person name="Cai Y."/>
            <person name="Zhang T.Y."/>
            <person name="Wu Y.Y."/>
            <person name="Manikprabhu D."/>
            <person name="Li W.J."/>
            <person name="Zhang Y.X."/>
        </authorList>
    </citation>
    <scope>NUCLEOTIDE SEQUENCE [LARGE SCALE GENOMIC DNA]</scope>
    <source>
        <strain evidence="2 3">JCM 30743</strain>
    </source>
</reference>
<protein>
    <submittedName>
        <fullName evidence="2">Uncharacterized protein</fullName>
    </submittedName>
</protein>
<keyword evidence="1" id="KW-0472">Membrane</keyword>
<comment type="caution">
    <text evidence="2">The sequence shown here is derived from an EMBL/GenBank/DDBJ whole genome shotgun (WGS) entry which is preliminary data.</text>
</comment>
<feature type="transmembrane region" description="Helical" evidence="1">
    <location>
        <begin position="12"/>
        <end position="30"/>
    </location>
</feature>
<keyword evidence="3" id="KW-1185">Reference proteome</keyword>
<keyword evidence="1" id="KW-0812">Transmembrane</keyword>
<evidence type="ECO:0000313" key="3">
    <source>
        <dbReference type="Proteomes" id="UP000284416"/>
    </source>
</evidence>
<evidence type="ECO:0000256" key="1">
    <source>
        <dbReference type="SAM" id="Phobius"/>
    </source>
</evidence>
<proteinExistence type="predicted"/>
<name>A0A417YSS1_9BACI</name>
<keyword evidence="1" id="KW-1133">Transmembrane helix</keyword>
<gene>
    <name evidence="2" type="ORF">D1B31_13825</name>
</gene>
<evidence type="ECO:0000313" key="2">
    <source>
        <dbReference type="EMBL" id="RHW39037.1"/>
    </source>
</evidence>
<organism evidence="2 3">
    <name type="scientific">Neobacillus notoginsengisoli</name>
    <dbReference type="NCBI Taxonomy" id="1578198"/>
    <lineage>
        <taxon>Bacteria</taxon>
        <taxon>Bacillati</taxon>
        <taxon>Bacillota</taxon>
        <taxon>Bacilli</taxon>
        <taxon>Bacillales</taxon>
        <taxon>Bacillaceae</taxon>
        <taxon>Neobacillus</taxon>
    </lineage>
</organism>
<dbReference type="AlphaFoldDB" id="A0A417YSS1"/>
<dbReference type="OrthoDB" id="2882740at2"/>
<accession>A0A417YSS1</accession>
<sequence length="83" mass="9786">MELNWAKCSHWSFWRVFPLMFVLISINNILYNWELPLFGFYEFEDLGRLLFVVSLSACESAFLTHVLIWVFKKIKGTAAKHNG</sequence>
<dbReference type="EMBL" id="QWEG01000008">
    <property type="protein sequence ID" value="RHW39037.1"/>
    <property type="molecule type" value="Genomic_DNA"/>
</dbReference>